<dbReference type="PANTHER" id="PTHR23084">
    <property type="entry name" value="PHOSPHATIDYLINOSITOL-4-PHOSPHATE 5-KINASE RELATED"/>
    <property type="match status" value="1"/>
</dbReference>
<comment type="caution">
    <text evidence="2">The sequence shown here is derived from an EMBL/GenBank/DDBJ whole genome shotgun (WGS) entry which is preliminary data.</text>
</comment>
<evidence type="ECO:0000313" key="3">
    <source>
        <dbReference type="Proteomes" id="UP001295684"/>
    </source>
</evidence>
<dbReference type="PANTHER" id="PTHR23084:SF263">
    <property type="entry name" value="MORN REPEAT-CONTAINING PROTEIN 1"/>
    <property type="match status" value="1"/>
</dbReference>
<reference evidence="2" key="1">
    <citation type="submission" date="2023-07" db="EMBL/GenBank/DDBJ databases">
        <authorList>
            <consortium name="AG Swart"/>
            <person name="Singh M."/>
            <person name="Singh A."/>
            <person name="Seah K."/>
            <person name="Emmerich C."/>
        </authorList>
    </citation>
    <scope>NUCLEOTIDE SEQUENCE</scope>
    <source>
        <strain evidence="2">DP1</strain>
    </source>
</reference>
<keyword evidence="1" id="KW-0677">Repeat</keyword>
<organism evidence="2 3">
    <name type="scientific">Euplotes crassus</name>
    <dbReference type="NCBI Taxonomy" id="5936"/>
    <lineage>
        <taxon>Eukaryota</taxon>
        <taxon>Sar</taxon>
        <taxon>Alveolata</taxon>
        <taxon>Ciliophora</taxon>
        <taxon>Intramacronucleata</taxon>
        <taxon>Spirotrichea</taxon>
        <taxon>Hypotrichia</taxon>
        <taxon>Euplotida</taxon>
        <taxon>Euplotidae</taxon>
        <taxon>Moneuplotes</taxon>
    </lineage>
</organism>
<dbReference type="Proteomes" id="UP001295684">
    <property type="component" value="Unassembled WGS sequence"/>
</dbReference>
<dbReference type="Pfam" id="PF02493">
    <property type="entry name" value="MORN"/>
    <property type="match status" value="5"/>
</dbReference>
<evidence type="ECO:0000313" key="2">
    <source>
        <dbReference type="EMBL" id="CAI2378751.1"/>
    </source>
</evidence>
<proteinExistence type="predicted"/>
<name>A0AAD1XUG0_EUPCR</name>
<dbReference type="InterPro" id="IPR003409">
    <property type="entry name" value="MORN"/>
</dbReference>
<accession>A0AAD1XUG0</accession>
<dbReference type="SUPFAM" id="SSF82185">
    <property type="entry name" value="Histone H3 K4-specific methyltransferase SET7/9 N-terminal domain"/>
    <property type="match status" value="2"/>
</dbReference>
<gene>
    <name evidence="2" type="ORF">ECRASSUSDP1_LOCUS20151</name>
</gene>
<sequence>MESNIDIAISKGKKLLEGSSKGYIDVRYSTPEECMVTLRVIAPAIGEEMAGYTCMSPFSSSSSEYTVYRMTSNVIDLEHMDITYSEMDSYSGQIKVATGKKHGCGVRKWKNGTMYKGEWVDGDKEGHGTQIWGYCTEWAGDQYVGQWLNGLMHGKGIYTCKNGTTYEGDWRNNCMNGYGIRKWANEDIYEGYWDENNMSGLGTMYYTDGSSWHGTWKGSVQVMKLNKK</sequence>
<dbReference type="Gene3D" id="2.20.110.10">
    <property type="entry name" value="Histone H3 K4-specific methyltransferase SET7/9 N-terminal domain"/>
    <property type="match status" value="2"/>
</dbReference>
<keyword evidence="3" id="KW-1185">Reference proteome</keyword>
<evidence type="ECO:0000256" key="1">
    <source>
        <dbReference type="ARBA" id="ARBA00022737"/>
    </source>
</evidence>
<dbReference type="EMBL" id="CAMPGE010020514">
    <property type="protein sequence ID" value="CAI2378751.1"/>
    <property type="molecule type" value="Genomic_DNA"/>
</dbReference>
<dbReference type="SMART" id="SM00698">
    <property type="entry name" value="MORN"/>
    <property type="match status" value="5"/>
</dbReference>
<protein>
    <submittedName>
        <fullName evidence="2">Uncharacterized protein</fullName>
    </submittedName>
</protein>
<dbReference type="AlphaFoldDB" id="A0AAD1XUG0"/>